<proteinExistence type="predicted"/>
<gene>
    <name evidence="1" type="ORF">Taro_056414</name>
</gene>
<sequence length="112" mass="12469">MELNSTGLVSSPNPPFSVYSKSFLKGEPAAVDRPSLLEPQIAGSAAICRQPAHSCRQILSQDQQTMLWLLLSVDSHFLAVDTYQSVMNWSFFSQKCQQKPCKTGTHTLFHII</sequence>
<evidence type="ECO:0000313" key="2">
    <source>
        <dbReference type="Proteomes" id="UP000652761"/>
    </source>
</evidence>
<reference evidence="1" key="1">
    <citation type="submission" date="2017-07" db="EMBL/GenBank/DDBJ databases">
        <title>Taro Niue Genome Assembly and Annotation.</title>
        <authorList>
            <person name="Atibalentja N."/>
            <person name="Keating K."/>
            <person name="Fields C.J."/>
        </authorList>
    </citation>
    <scope>NUCLEOTIDE SEQUENCE</scope>
    <source>
        <strain evidence="1">Niue_2</strain>
        <tissue evidence="1">Leaf</tissue>
    </source>
</reference>
<dbReference type="EMBL" id="NMUH01015947">
    <property type="protein sequence ID" value="MQM23350.1"/>
    <property type="molecule type" value="Genomic_DNA"/>
</dbReference>
<evidence type="ECO:0000313" key="1">
    <source>
        <dbReference type="EMBL" id="MQM23350.1"/>
    </source>
</evidence>
<keyword evidence="2" id="KW-1185">Reference proteome</keyword>
<dbReference type="Proteomes" id="UP000652761">
    <property type="component" value="Unassembled WGS sequence"/>
</dbReference>
<accession>A0A843XWL5</accession>
<name>A0A843XWL5_COLES</name>
<dbReference type="AlphaFoldDB" id="A0A843XWL5"/>
<protein>
    <submittedName>
        <fullName evidence="1">Uncharacterized protein</fullName>
    </submittedName>
</protein>
<organism evidence="1 2">
    <name type="scientific">Colocasia esculenta</name>
    <name type="common">Wild taro</name>
    <name type="synonym">Arum esculentum</name>
    <dbReference type="NCBI Taxonomy" id="4460"/>
    <lineage>
        <taxon>Eukaryota</taxon>
        <taxon>Viridiplantae</taxon>
        <taxon>Streptophyta</taxon>
        <taxon>Embryophyta</taxon>
        <taxon>Tracheophyta</taxon>
        <taxon>Spermatophyta</taxon>
        <taxon>Magnoliopsida</taxon>
        <taxon>Liliopsida</taxon>
        <taxon>Araceae</taxon>
        <taxon>Aroideae</taxon>
        <taxon>Colocasieae</taxon>
        <taxon>Colocasia</taxon>
    </lineage>
</organism>
<comment type="caution">
    <text evidence="1">The sequence shown here is derived from an EMBL/GenBank/DDBJ whole genome shotgun (WGS) entry which is preliminary data.</text>
</comment>